<gene>
    <name evidence="17" type="ORF">GRB80_08905</name>
</gene>
<dbReference type="PANTHER" id="PTHR32114:SF2">
    <property type="entry name" value="ABC TRANSPORTER ABCH.3"/>
    <property type="match status" value="1"/>
</dbReference>
<feature type="compositionally biased region" description="Basic and acidic residues" evidence="15">
    <location>
        <begin position="399"/>
        <end position="411"/>
    </location>
</feature>
<evidence type="ECO:0000256" key="6">
    <source>
        <dbReference type="ARBA" id="ARBA00022741"/>
    </source>
</evidence>
<keyword evidence="18" id="KW-1185">Reference proteome</keyword>
<evidence type="ECO:0000256" key="15">
    <source>
        <dbReference type="SAM" id="MobiDB-lite"/>
    </source>
</evidence>
<keyword evidence="8" id="KW-0378">Hydrolase</keyword>
<reference evidence="17 18" key="1">
    <citation type="submission" date="2019-12" db="EMBL/GenBank/DDBJ databases">
        <title>Draft genome sequencing of Halomonas icarensis D1-1.</title>
        <authorList>
            <person name="Pandiyan K."/>
            <person name="Kushwaha P."/>
            <person name="Gowdham M."/>
            <person name="Chakdar H."/>
            <person name="Singh A."/>
            <person name="Kumar M."/>
            <person name="Saxena A.K."/>
        </authorList>
    </citation>
    <scope>NUCLEOTIDE SEQUENCE [LARGE SCALE GENOMIC DNA]</scope>
    <source>
        <strain evidence="17 18">D1-1</strain>
    </source>
</reference>
<evidence type="ECO:0000259" key="16">
    <source>
        <dbReference type="Pfam" id="PF13476"/>
    </source>
</evidence>
<comment type="caution">
    <text evidence="17">The sequence shown here is derived from an EMBL/GenBank/DDBJ whole genome shotgun (WGS) entry which is preliminary data.</text>
</comment>
<feature type="coiled-coil region" evidence="14">
    <location>
        <begin position="472"/>
        <end position="499"/>
    </location>
</feature>
<evidence type="ECO:0000256" key="14">
    <source>
        <dbReference type="SAM" id="Coils"/>
    </source>
</evidence>
<feature type="region of interest" description="Disordered" evidence="15">
    <location>
        <begin position="399"/>
        <end position="425"/>
    </location>
</feature>
<feature type="coiled-coil region" evidence="14">
    <location>
        <begin position="653"/>
        <end position="711"/>
    </location>
</feature>
<keyword evidence="11 14" id="KW-0175">Coiled coil</keyword>
<evidence type="ECO:0000256" key="5">
    <source>
        <dbReference type="ARBA" id="ARBA00022722"/>
    </source>
</evidence>
<accession>A0A7X4VZL7</accession>
<dbReference type="InterPro" id="IPR038729">
    <property type="entry name" value="Rad50/SbcC_AAA"/>
</dbReference>
<comment type="function">
    <text evidence="13">SbcCD cleaves DNA hairpin structures. These structures can inhibit DNA replication and are intermediates in certain DNA recombination reactions. The complex acts as a 3'-&gt;5' double strand exonuclease that can open hairpins. It also has a 5' single-strand endonuclease activity.</text>
</comment>
<proteinExistence type="inferred from homology"/>
<feature type="region of interest" description="Disordered" evidence="15">
    <location>
        <begin position="765"/>
        <end position="789"/>
    </location>
</feature>
<feature type="domain" description="Rad50/SbcC-type AAA" evidence="16">
    <location>
        <begin position="6"/>
        <end position="233"/>
    </location>
</feature>
<feature type="compositionally biased region" description="Low complexity" evidence="15">
    <location>
        <begin position="765"/>
        <end position="774"/>
    </location>
</feature>
<dbReference type="GO" id="GO:0006302">
    <property type="term" value="P:double-strand break repair"/>
    <property type="evidence" value="ECO:0007669"/>
    <property type="project" value="InterPro"/>
</dbReference>
<evidence type="ECO:0000256" key="7">
    <source>
        <dbReference type="ARBA" id="ARBA00022759"/>
    </source>
</evidence>
<feature type="compositionally biased region" description="Basic and acidic residues" evidence="15">
    <location>
        <begin position="775"/>
        <end position="789"/>
    </location>
</feature>
<evidence type="ECO:0000256" key="4">
    <source>
        <dbReference type="ARBA" id="ARBA00022705"/>
    </source>
</evidence>
<evidence type="ECO:0000256" key="8">
    <source>
        <dbReference type="ARBA" id="ARBA00022801"/>
    </source>
</evidence>
<dbReference type="GO" id="GO:0006310">
    <property type="term" value="P:DNA recombination"/>
    <property type="evidence" value="ECO:0007669"/>
    <property type="project" value="UniProtKB-KW"/>
</dbReference>
<evidence type="ECO:0000256" key="2">
    <source>
        <dbReference type="ARBA" id="ARBA00011322"/>
    </source>
</evidence>
<dbReference type="GO" id="GO:0004527">
    <property type="term" value="F:exonuclease activity"/>
    <property type="evidence" value="ECO:0007669"/>
    <property type="project" value="UniProtKB-KW"/>
</dbReference>
<dbReference type="GO" id="GO:0005524">
    <property type="term" value="F:ATP binding"/>
    <property type="evidence" value="ECO:0007669"/>
    <property type="project" value="UniProtKB-KW"/>
</dbReference>
<dbReference type="Gene3D" id="3.40.50.300">
    <property type="entry name" value="P-loop containing nucleotide triphosphate hydrolases"/>
    <property type="match status" value="2"/>
</dbReference>
<keyword evidence="4" id="KW-0235">DNA replication</keyword>
<keyword evidence="10" id="KW-0067">ATP-binding</keyword>
<evidence type="ECO:0000256" key="12">
    <source>
        <dbReference type="ARBA" id="ARBA00023172"/>
    </source>
</evidence>
<dbReference type="FunFam" id="3.40.50.300:FF:001446">
    <property type="entry name" value="DsDNA exonuclease SbcC"/>
    <property type="match status" value="1"/>
</dbReference>
<comment type="similarity">
    <text evidence="1">Belongs to the SMC family. SbcC subfamily.</text>
</comment>
<sequence length="1108" mass="125307">MRILALRLENLASLPGPLELDFTTRPLSEAGLFAITGPTGAGKSTLLDALCLALYGGTPRLRQAPARDSQVEDTADTKLTTSDPRTLLRRGTASGFAEVDFLGRDGHRYRARWAVRRARERVTGKLQKAEQSLRDLEDGRLLTTQKREFDRLLPERLGLTFDQFTRAVLLAQSEFAAFLQADDNARSDLLERLTGTREYSEISMAAYHRASQARKGVEALETRLAEDLPADAEARAELEHAAQASRQALNELQQQAESLKGKQRWLHEDARLHEGYRDGHAEQQAAEHAWQALAEQRADREWRRLIAPRRHALVRHAELPDEIAELQSTHTRTVTARETADAEQQTACTALEQAEQAMNEARESYRRAVPELCQAREQAQSLATLDQRLEELEAARDKQQRLADDITEQHRHAQATQHKRQRQRDEWQARLHELMGTHTDLDAARQDCQQAHDRAAQRHLALEEIVSRWQELARARQAHQRLAAQLGQERDRRDKLLAEGQAAREHLDRTQAHFTTVSALVERSRAVRSESVVRLREALEEDTPCPVCGGLDHPWRHHPPSTPEAAQLEAQQQEETRQLEEARSALDTAQQQRDELVGDYRALERSLKQLERDLKAAEQCRDDTLQALTQHSLYGELEAIDEPDRDAWLEAQRRQSEEQRQRQRQSLEALNRASAELAPLEKALHEEQLALTRLETETTSATKRLAELDAQLPPLRQQRDTLARALAERLGEHASPDAWQQRLDAHLESARQAYDAALARLHQAQRGQQRLAQQTEHEARQLEQQKREQQRLTQELDAWRQANPGLSDATLARLLAQGDDAARDQERRIEAADAQRQRAAATLVERRTALLNHRRGQGLVEDESRQEGRQESDQALLDEAVTAELQRRHEALEKAQTELAPRLEAAQKARDEATFALNDDDRRRERQQAGQSELEAARAEFRRWGRISELIGSADGKVFRRIAQAYNLEQLLEHANAHLAGLSRRYRLVRGGSELGLLVEDLDMADERRSVHSLSGGETFLVSLALALGLASMASGELTIESLFIDEGFGSLDPQSLALAMEALDGLQALGRRVGVISHVQEMHERIPVQIQVEPQGNGTSRAKLVSQ</sequence>
<evidence type="ECO:0000256" key="1">
    <source>
        <dbReference type="ARBA" id="ARBA00006930"/>
    </source>
</evidence>
<keyword evidence="7" id="KW-0255">Endonuclease</keyword>
<evidence type="ECO:0000256" key="10">
    <source>
        <dbReference type="ARBA" id="ARBA00022840"/>
    </source>
</evidence>
<evidence type="ECO:0000313" key="17">
    <source>
        <dbReference type="EMBL" id="NAW12965.1"/>
    </source>
</evidence>
<dbReference type="Pfam" id="PF13558">
    <property type="entry name" value="SbcC_Walker_B"/>
    <property type="match status" value="1"/>
</dbReference>
<keyword evidence="5" id="KW-0540">Nuclease</keyword>
<evidence type="ECO:0000256" key="13">
    <source>
        <dbReference type="ARBA" id="ARBA00055999"/>
    </source>
</evidence>
<protein>
    <recommendedName>
        <fullName evidence="3">Nuclease SbcCD subunit C</fullName>
    </recommendedName>
</protein>
<dbReference type="InterPro" id="IPR027417">
    <property type="entry name" value="P-loop_NTPase"/>
</dbReference>
<evidence type="ECO:0000256" key="3">
    <source>
        <dbReference type="ARBA" id="ARBA00013368"/>
    </source>
</evidence>
<dbReference type="SUPFAM" id="SSF52540">
    <property type="entry name" value="P-loop containing nucleoside triphosphate hydrolases"/>
    <property type="match status" value="1"/>
</dbReference>
<comment type="subunit">
    <text evidence="2">Heterodimer of SbcC and SbcD.</text>
</comment>
<evidence type="ECO:0000256" key="11">
    <source>
        <dbReference type="ARBA" id="ARBA00023054"/>
    </source>
</evidence>
<organism evidence="17 18">
    <name type="scientific">Halomonas icarae</name>
    <dbReference type="NCBI Taxonomy" id="2691040"/>
    <lineage>
        <taxon>Bacteria</taxon>
        <taxon>Pseudomonadati</taxon>
        <taxon>Pseudomonadota</taxon>
        <taxon>Gammaproteobacteria</taxon>
        <taxon>Oceanospirillales</taxon>
        <taxon>Halomonadaceae</taxon>
        <taxon>Halomonas</taxon>
    </lineage>
</organism>
<dbReference type="GO" id="GO:0004519">
    <property type="term" value="F:endonuclease activity"/>
    <property type="evidence" value="ECO:0007669"/>
    <property type="project" value="UniProtKB-KW"/>
</dbReference>
<feature type="coiled-coil region" evidence="14">
    <location>
        <begin position="235"/>
        <end position="262"/>
    </location>
</feature>
<keyword evidence="12" id="KW-0233">DNA recombination</keyword>
<dbReference type="Pfam" id="PF13476">
    <property type="entry name" value="AAA_23"/>
    <property type="match status" value="1"/>
</dbReference>
<evidence type="ECO:0000256" key="9">
    <source>
        <dbReference type="ARBA" id="ARBA00022839"/>
    </source>
</evidence>
<keyword evidence="6" id="KW-0547">Nucleotide-binding</keyword>
<dbReference type="EMBL" id="WUTS01000001">
    <property type="protein sequence ID" value="NAW12965.1"/>
    <property type="molecule type" value="Genomic_DNA"/>
</dbReference>
<dbReference type="RefSeq" id="WP_161423320.1">
    <property type="nucleotide sequence ID" value="NZ_JARWMY010000004.1"/>
</dbReference>
<dbReference type="GO" id="GO:0006260">
    <property type="term" value="P:DNA replication"/>
    <property type="evidence" value="ECO:0007669"/>
    <property type="project" value="UniProtKB-KW"/>
</dbReference>
<dbReference type="GO" id="GO:0016887">
    <property type="term" value="F:ATP hydrolysis activity"/>
    <property type="evidence" value="ECO:0007669"/>
    <property type="project" value="InterPro"/>
</dbReference>
<dbReference type="PANTHER" id="PTHR32114">
    <property type="entry name" value="ABC TRANSPORTER ABCH.3"/>
    <property type="match status" value="1"/>
</dbReference>
<name>A0A7X4VZL7_9GAMM</name>
<dbReference type="AlphaFoldDB" id="A0A7X4VZL7"/>
<dbReference type="Proteomes" id="UP000448235">
    <property type="component" value="Unassembled WGS sequence"/>
</dbReference>
<evidence type="ECO:0000313" key="18">
    <source>
        <dbReference type="Proteomes" id="UP000448235"/>
    </source>
</evidence>
<keyword evidence="9" id="KW-0269">Exonuclease</keyword>
<feature type="coiled-coil region" evidence="14">
    <location>
        <begin position="565"/>
        <end position="627"/>
    </location>
</feature>